<dbReference type="AlphaFoldDB" id="A0A934NUZ7"/>
<reference evidence="1" key="1">
    <citation type="submission" date="2020-12" db="EMBL/GenBank/DDBJ databases">
        <title>Antrihabitans popcorni sp. nov. and Antrihabitans auranticaus sp. nov., isolated from a larva cave.</title>
        <authorList>
            <person name="Lee S.D."/>
            <person name="Kim I.S."/>
        </authorList>
    </citation>
    <scope>NUCLEOTIDE SEQUENCE</scope>
    <source>
        <strain evidence="1">YC3-6</strain>
    </source>
</reference>
<evidence type="ECO:0000313" key="2">
    <source>
        <dbReference type="Proteomes" id="UP000655868"/>
    </source>
</evidence>
<dbReference type="Gene3D" id="3.30.530.20">
    <property type="match status" value="1"/>
</dbReference>
<dbReference type="SUPFAM" id="SSF55961">
    <property type="entry name" value="Bet v1-like"/>
    <property type="match status" value="1"/>
</dbReference>
<protein>
    <submittedName>
        <fullName evidence="1">SRPBCC family protein</fullName>
    </submittedName>
</protein>
<evidence type="ECO:0000313" key="1">
    <source>
        <dbReference type="EMBL" id="MBJ8342073.1"/>
    </source>
</evidence>
<organism evidence="1 2">
    <name type="scientific">Antrihabitans stalagmiti</name>
    <dbReference type="NCBI Taxonomy" id="2799499"/>
    <lineage>
        <taxon>Bacteria</taxon>
        <taxon>Bacillati</taxon>
        <taxon>Actinomycetota</taxon>
        <taxon>Actinomycetes</taxon>
        <taxon>Mycobacteriales</taxon>
        <taxon>Nocardiaceae</taxon>
        <taxon>Antrihabitans</taxon>
    </lineage>
</organism>
<keyword evidence="2" id="KW-1185">Reference proteome</keyword>
<name>A0A934NUZ7_9NOCA</name>
<dbReference type="Pfam" id="PF10604">
    <property type="entry name" value="Polyketide_cyc2"/>
    <property type="match status" value="1"/>
</dbReference>
<dbReference type="InterPro" id="IPR023393">
    <property type="entry name" value="START-like_dom_sf"/>
</dbReference>
<sequence>MTETAVTTIDAGKRAVSRRALVQAPAAEVFALVADPHRHHELDGSGTVRDTPVNGPHKLSKDARFTVGMKQYGVPYKITSTVTGYEENKLIEWKHPLGHYWRWEFAETQPGVTQVTETFDYTPHKAPFMLELFGFPKKNGAGITSTLQELAARFA</sequence>
<comment type="caution">
    <text evidence="1">The sequence shown here is derived from an EMBL/GenBank/DDBJ whole genome shotgun (WGS) entry which is preliminary data.</text>
</comment>
<proteinExistence type="predicted"/>
<accession>A0A934NUZ7</accession>
<dbReference type="Proteomes" id="UP000655868">
    <property type="component" value="Unassembled WGS sequence"/>
</dbReference>
<gene>
    <name evidence="1" type="ORF">JGU71_24600</name>
</gene>
<dbReference type="RefSeq" id="WP_199707318.1">
    <property type="nucleotide sequence ID" value="NZ_JAEMNV010000009.1"/>
</dbReference>
<dbReference type="EMBL" id="JAEMNV010000009">
    <property type="protein sequence ID" value="MBJ8342073.1"/>
    <property type="molecule type" value="Genomic_DNA"/>
</dbReference>
<dbReference type="InterPro" id="IPR019587">
    <property type="entry name" value="Polyketide_cyclase/dehydratase"/>
</dbReference>